<reference evidence="1 2" key="1">
    <citation type="submission" date="2020-02" db="EMBL/GenBank/DDBJ databases">
        <title>Comparative genomics of the hypocrealean fungal genus Beauvera.</title>
        <authorList>
            <person name="Showalter D.N."/>
            <person name="Bushley K.E."/>
            <person name="Rehner S.A."/>
        </authorList>
    </citation>
    <scope>NUCLEOTIDE SEQUENCE [LARGE SCALE GENOMIC DNA]</scope>
    <source>
        <strain evidence="1 2">ARSEF4384</strain>
    </source>
</reference>
<protein>
    <submittedName>
        <fullName evidence="1">Uncharacterized protein</fullName>
    </submittedName>
</protein>
<comment type="caution">
    <text evidence="1">The sequence shown here is derived from an EMBL/GenBank/DDBJ whole genome shotgun (WGS) entry which is preliminary data.</text>
</comment>
<dbReference type="Proteomes" id="UP001397290">
    <property type="component" value="Unassembled WGS sequence"/>
</dbReference>
<evidence type="ECO:0000313" key="2">
    <source>
        <dbReference type="Proteomes" id="UP001397290"/>
    </source>
</evidence>
<evidence type="ECO:0000313" key="1">
    <source>
        <dbReference type="EMBL" id="KAK8144212.1"/>
    </source>
</evidence>
<proteinExistence type="predicted"/>
<gene>
    <name evidence="1" type="ORF">G3M48_006157</name>
</gene>
<organism evidence="1 2">
    <name type="scientific">Beauveria asiatica</name>
    <dbReference type="NCBI Taxonomy" id="1069075"/>
    <lineage>
        <taxon>Eukaryota</taxon>
        <taxon>Fungi</taxon>
        <taxon>Dikarya</taxon>
        <taxon>Ascomycota</taxon>
        <taxon>Pezizomycotina</taxon>
        <taxon>Sordariomycetes</taxon>
        <taxon>Hypocreomycetidae</taxon>
        <taxon>Hypocreales</taxon>
        <taxon>Cordycipitaceae</taxon>
        <taxon>Beauveria</taxon>
    </lineage>
</organism>
<dbReference type="AlphaFoldDB" id="A0AAW0RPQ5"/>
<keyword evidence="2" id="KW-1185">Reference proteome</keyword>
<sequence>MVRITPTSGMSYALDNSTSWFDKAVGIEETKRWIEKATLRGDDIYMIVGITTLTDASIVVASAQGQDVGGQINIPATISLAAAGIIVPLAGLIDPKADGSYQSFDHLQARYLAPGEQVCALQYRKVNHKWFSSRLIETSSLSKTRQWSCLEGDRRIAYEDEEDEGEELEDMIEVGLEDVGELDGEWRNEET</sequence>
<name>A0AAW0RPQ5_9HYPO</name>
<dbReference type="EMBL" id="JAAHCF010000414">
    <property type="protein sequence ID" value="KAK8144212.1"/>
    <property type="molecule type" value="Genomic_DNA"/>
</dbReference>
<accession>A0AAW0RPQ5</accession>